<keyword evidence="2" id="KW-0547">Nucleotide-binding</keyword>
<dbReference type="PROSITE" id="PS00211">
    <property type="entry name" value="ABC_TRANSPORTER_1"/>
    <property type="match status" value="1"/>
</dbReference>
<proteinExistence type="predicted"/>
<dbReference type="Pfam" id="PF00005">
    <property type="entry name" value="ABC_tran"/>
    <property type="match status" value="2"/>
</dbReference>
<dbReference type="RefSeq" id="WP_202069863.1">
    <property type="nucleotide sequence ID" value="NZ_CP060138.2"/>
</dbReference>
<dbReference type="SMART" id="SM00382">
    <property type="entry name" value="AAA"/>
    <property type="match status" value="2"/>
</dbReference>
<feature type="coiled-coil region" evidence="5">
    <location>
        <begin position="169"/>
        <end position="218"/>
    </location>
</feature>
<dbReference type="SUPFAM" id="SSF52540">
    <property type="entry name" value="P-loop containing nucleoside triphosphate hydrolases"/>
    <property type="match status" value="2"/>
</dbReference>
<evidence type="ECO:0000256" key="4">
    <source>
        <dbReference type="ARBA" id="ARBA00024725"/>
    </source>
</evidence>
<dbReference type="InterPro" id="IPR003439">
    <property type="entry name" value="ABC_transporter-like_ATP-bd"/>
</dbReference>
<evidence type="ECO:0000313" key="7">
    <source>
        <dbReference type="EMBL" id="QQV74895.1"/>
    </source>
</evidence>
<dbReference type="EMBL" id="CP060138">
    <property type="protein sequence ID" value="QQV74895.1"/>
    <property type="molecule type" value="Genomic_DNA"/>
</dbReference>
<comment type="function">
    <text evidence="4">Part of an ABC transporter complex. Transmembrane domains (TMD) form a pore in the inner membrane and the ATP-binding domain (NBD) is responsible for energy generation.</text>
</comment>
<dbReference type="Gene3D" id="3.40.50.300">
    <property type="entry name" value="P-loop containing nucleotide triphosphate hydrolases"/>
    <property type="match status" value="3"/>
</dbReference>
<accession>A0A9E6MHJ7</accession>
<evidence type="ECO:0000256" key="1">
    <source>
        <dbReference type="ARBA" id="ARBA00022737"/>
    </source>
</evidence>
<evidence type="ECO:0000256" key="2">
    <source>
        <dbReference type="ARBA" id="ARBA00022741"/>
    </source>
</evidence>
<name>A0A9E6MHJ7_9RICK</name>
<dbReference type="PANTHER" id="PTHR19211:SF14">
    <property type="entry name" value="ATP-BINDING CASSETTE SUB-FAMILY F MEMBER 1"/>
    <property type="match status" value="1"/>
</dbReference>
<protein>
    <submittedName>
        <fullName evidence="7">ABC transporter ATP-binding protein YheS</fullName>
    </submittedName>
</protein>
<feature type="domain" description="ABC transporter" evidence="6">
    <location>
        <begin position="7"/>
        <end position="180"/>
    </location>
</feature>
<evidence type="ECO:0000313" key="8">
    <source>
        <dbReference type="Proteomes" id="UP000595296"/>
    </source>
</evidence>
<keyword evidence="3 7" id="KW-0067">ATP-binding</keyword>
<dbReference type="GO" id="GO:0005524">
    <property type="term" value="F:ATP binding"/>
    <property type="evidence" value="ECO:0007669"/>
    <property type="project" value="UniProtKB-KW"/>
</dbReference>
<dbReference type="CDD" id="cd03221">
    <property type="entry name" value="ABCF_EF-3"/>
    <property type="match status" value="2"/>
</dbReference>
<dbReference type="InterPro" id="IPR017871">
    <property type="entry name" value="ABC_transporter-like_CS"/>
</dbReference>
<evidence type="ECO:0000256" key="5">
    <source>
        <dbReference type="SAM" id="Coils"/>
    </source>
</evidence>
<dbReference type="InterPro" id="IPR050611">
    <property type="entry name" value="ABCF"/>
</dbReference>
<sequence>MYIHKPIQIKDLELSFSHKTCFEDFTTTINYGSRIAIIGRNGSGKSTLLKMLLGNFEPTSGAIKTPEGAVFSYVPQLIDEPEGLSGGERFNEAMTKALSTHPNIFLLDEPTNHLDRRNRTSLMRMLQNYSGTLIIVSHDTELIRGCINSFWHIDNGKVQIFSGNYDNYVKEIRLKRAVIEAELSRLDHQKKDIHARLMQEQQRAAKSKNKGVKNLENNKWTKMSADFKVMKAEKSQGKKLKDIVDTKNQLIGQLSELRLPEIIIPKFSLNNSDIKDRVLMQVTNGSAGYEPHHPVLSNINLTVSSKARIAIMGDNGSGKTTLIKAILEDENIYKEGDWFVPSKADIGYLDQHYSTFDPNKSVFETIAELAPNWSKAEVRNHLNDFLFRKNEEVNNFISKLSGGEKARLSLAQIAACLPKLLILDEITNNLDLETKEHIVQVLKTYPGAMIVVSHDIDFLEKIEIKDFLTV</sequence>
<dbReference type="InterPro" id="IPR027417">
    <property type="entry name" value="P-loop_NTPase"/>
</dbReference>
<feature type="domain" description="ABC transporter" evidence="6">
    <location>
        <begin position="280"/>
        <end position="468"/>
    </location>
</feature>
<keyword evidence="8" id="KW-1185">Reference proteome</keyword>
<gene>
    <name evidence="7" type="primary">yheS</name>
    <name evidence="7" type="ORF">H6P87_00437</name>
</gene>
<dbReference type="InterPro" id="IPR003593">
    <property type="entry name" value="AAA+_ATPase"/>
</dbReference>
<evidence type="ECO:0000256" key="3">
    <source>
        <dbReference type="ARBA" id="ARBA00022840"/>
    </source>
</evidence>
<keyword evidence="5" id="KW-0175">Coiled coil</keyword>
<organism evidence="7 8">
    <name type="scientific">Rickettsia tillamookensis</name>
    <dbReference type="NCBI Taxonomy" id="2761623"/>
    <lineage>
        <taxon>Bacteria</taxon>
        <taxon>Pseudomonadati</taxon>
        <taxon>Pseudomonadota</taxon>
        <taxon>Alphaproteobacteria</taxon>
        <taxon>Rickettsiales</taxon>
        <taxon>Rickettsiaceae</taxon>
        <taxon>Rickettsieae</taxon>
        <taxon>Rickettsia</taxon>
        <taxon>spotted fever group</taxon>
    </lineage>
</organism>
<evidence type="ECO:0000259" key="6">
    <source>
        <dbReference type="PROSITE" id="PS50893"/>
    </source>
</evidence>
<dbReference type="Proteomes" id="UP000595296">
    <property type="component" value="Chromosome"/>
</dbReference>
<reference evidence="7 8" key="1">
    <citation type="journal article" date="2021" name="Int. J. Syst. Evol. Microbiol.">
        <title>Characterization of a novel transitional group Rickettsia species (Rickettsia tillamookensis sp. nov.) from the western black-legged tick, Ixodes pacificus.</title>
        <authorList>
            <person name="Gauthier D.T."/>
            <person name="Karpathy S.E."/>
            <person name="Grizzard S.L."/>
            <person name="Batra D."/>
            <person name="Rowe L.A."/>
            <person name="Paddock C.D."/>
        </authorList>
    </citation>
    <scope>NUCLEOTIDE SEQUENCE [LARGE SCALE GENOMIC DNA]</scope>
    <source>
        <strain evidence="7 8">Tillamook 23</strain>
    </source>
</reference>
<dbReference type="PROSITE" id="PS50893">
    <property type="entry name" value="ABC_TRANSPORTER_2"/>
    <property type="match status" value="2"/>
</dbReference>
<keyword evidence="1" id="KW-0677">Repeat</keyword>
<dbReference type="PANTHER" id="PTHR19211">
    <property type="entry name" value="ATP-BINDING TRANSPORT PROTEIN-RELATED"/>
    <property type="match status" value="1"/>
</dbReference>